<gene>
    <name evidence="7" type="ORF">IPP15_07400</name>
</gene>
<evidence type="ECO:0000256" key="3">
    <source>
        <dbReference type="ARBA" id="ARBA00039118"/>
    </source>
</evidence>
<dbReference type="NCBIfam" id="NF007757">
    <property type="entry name" value="PRK10438.1"/>
    <property type="match status" value="1"/>
</dbReference>
<evidence type="ECO:0000256" key="2">
    <source>
        <dbReference type="ARBA" id="ARBA00022801"/>
    </source>
</evidence>
<dbReference type="InterPro" id="IPR052737">
    <property type="entry name" value="Omega-amidase_YafV"/>
</dbReference>
<dbReference type="PROSITE" id="PS50263">
    <property type="entry name" value="CN_HYDROLASE"/>
    <property type="match status" value="1"/>
</dbReference>
<sequence>MSSSFLRIGLAQFNIRWEDPSANFKHLESLMQFDEGLDFLLLPEMWSTGFTMSPETSAEPSPGPALNWMIENARRHNFVIGGSVAVEDNGQFFNRWYGVYPDGKVVSYDKKHLFSFGKEDLHYTPGQTRPLIEISGWKIMPIVCYDLRFPVWCRNTSGYDVLVVVANWPTPRIHHWDALLRARAIENQSYVAAVNRIGSDGNGLQYPGHSSIHDMNGSTLMDLKDQEGIGVYTLDQLALTQYRDHFRFLQDQDKFTV</sequence>
<dbReference type="FunFam" id="3.60.110.10:FF:000004">
    <property type="entry name" value="Carbon-nitrogen hydrolase"/>
    <property type="match status" value="1"/>
</dbReference>
<dbReference type="EC" id="3.5.1.3" evidence="3"/>
<dbReference type="PANTHER" id="PTHR47799">
    <property type="entry name" value="OMEGA-AMIDASE YAFV"/>
    <property type="match status" value="1"/>
</dbReference>
<dbReference type="EMBL" id="JADKGY010000006">
    <property type="protein sequence ID" value="MBK9982235.1"/>
    <property type="molecule type" value="Genomic_DNA"/>
</dbReference>
<dbReference type="GO" id="GO:0050152">
    <property type="term" value="F:omega-amidase activity"/>
    <property type="evidence" value="ECO:0007669"/>
    <property type="project" value="UniProtKB-EC"/>
</dbReference>
<dbReference type="GO" id="GO:0106008">
    <property type="term" value="F:2-oxoglutaramate amidase activity"/>
    <property type="evidence" value="ECO:0007669"/>
    <property type="project" value="TreeGrafter"/>
</dbReference>
<dbReference type="Gene3D" id="3.60.110.10">
    <property type="entry name" value="Carbon-nitrogen hydrolase"/>
    <property type="match status" value="1"/>
</dbReference>
<dbReference type="InterPro" id="IPR036526">
    <property type="entry name" value="C-N_Hydrolase_sf"/>
</dbReference>
<accession>A0A9D7SV24</accession>
<comment type="caution">
    <text evidence="7">The sequence shown here is derived from an EMBL/GenBank/DDBJ whole genome shotgun (WGS) entry which is preliminary data.</text>
</comment>
<comment type="catalytic activity">
    <reaction evidence="4">
        <text>a monoamide of a dicarboxylate + H2O = a dicarboxylate + NH4(+)</text>
        <dbReference type="Rhea" id="RHEA:11716"/>
        <dbReference type="ChEBI" id="CHEBI:15377"/>
        <dbReference type="ChEBI" id="CHEBI:28938"/>
        <dbReference type="ChEBI" id="CHEBI:28965"/>
        <dbReference type="ChEBI" id="CHEBI:77450"/>
        <dbReference type="EC" id="3.5.1.3"/>
    </reaction>
</comment>
<feature type="domain" description="CN hydrolase" evidence="6">
    <location>
        <begin position="6"/>
        <end position="236"/>
    </location>
</feature>
<protein>
    <recommendedName>
        <fullName evidence="5">Omega-amidase YafV</fullName>
        <ecNumber evidence="3">3.5.1.3</ecNumber>
    </recommendedName>
</protein>
<reference evidence="7 8" key="1">
    <citation type="submission" date="2020-10" db="EMBL/GenBank/DDBJ databases">
        <title>Connecting structure to function with the recovery of over 1000 high-quality activated sludge metagenome-assembled genomes encoding full-length rRNA genes using long-read sequencing.</title>
        <authorList>
            <person name="Singleton C.M."/>
            <person name="Petriglieri F."/>
            <person name="Kristensen J.M."/>
            <person name="Kirkegaard R.H."/>
            <person name="Michaelsen T.Y."/>
            <person name="Andersen M.H."/>
            <person name="Karst S.M."/>
            <person name="Dueholm M.S."/>
            <person name="Nielsen P.H."/>
            <person name="Albertsen M."/>
        </authorList>
    </citation>
    <scope>NUCLEOTIDE SEQUENCE [LARGE SCALE GENOMIC DNA]</scope>
    <source>
        <strain evidence="7">Ribe_18-Q3-R11-54_MAXAC.273</strain>
    </source>
</reference>
<evidence type="ECO:0000256" key="5">
    <source>
        <dbReference type="ARBA" id="ARBA00072139"/>
    </source>
</evidence>
<dbReference type="SUPFAM" id="SSF56317">
    <property type="entry name" value="Carbon-nitrogen hydrolase"/>
    <property type="match status" value="1"/>
</dbReference>
<dbReference type="PANTHER" id="PTHR47799:SF1">
    <property type="entry name" value="OMEGA-AMIDASE YAFV"/>
    <property type="match status" value="1"/>
</dbReference>
<name>A0A9D7SV24_9BACT</name>
<evidence type="ECO:0000313" key="8">
    <source>
        <dbReference type="Proteomes" id="UP000808337"/>
    </source>
</evidence>
<proteinExistence type="inferred from homology"/>
<evidence type="ECO:0000256" key="1">
    <source>
        <dbReference type="ARBA" id="ARBA00010613"/>
    </source>
</evidence>
<dbReference type="InterPro" id="IPR003010">
    <property type="entry name" value="C-N_Hydrolase"/>
</dbReference>
<evidence type="ECO:0000313" key="7">
    <source>
        <dbReference type="EMBL" id="MBK9982235.1"/>
    </source>
</evidence>
<dbReference type="Pfam" id="PF00795">
    <property type="entry name" value="CN_hydrolase"/>
    <property type="match status" value="1"/>
</dbReference>
<evidence type="ECO:0000259" key="6">
    <source>
        <dbReference type="PROSITE" id="PS50263"/>
    </source>
</evidence>
<comment type="similarity">
    <text evidence="1">Belongs to the carbon-nitrogen hydrolase superfamily. NIT1/NIT2 family.</text>
</comment>
<organism evidence="7 8">
    <name type="scientific">Candidatus Opimibacter skivensis</name>
    <dbReference type="NCBI Taxonomy" id="2982028"/>
    <lineage>
        <taxon>Bacteria</taxon>
        <taxon>Pseudomonadati</taxon>
        <taxon>Bacteroidota</taxon>
        <taxon>Saprospiria</taxon>
        <taxon>Saprospirales</taxon>
        <taxon>Saprospiraceae</taxon>
        <taxon>Candidatus Opimibacter</taxon>
    </lineage>
</organism>
<evidence type="ECO:0000256" key="4">
    <source>
        <dbReference type="ARBA" id="ARBA00052904"/>
    </source>
</evidence>
<keyword evidence="2" id="KW-0378">Hydrolase</keyword>
<dbReference type="AlphaFoldDB" id="A0A9D7SV24"/>
<dbReference type="Proteomes" id="UP000808337">
    <property type="component" value="Unassembled WGS sequence"/>
</dbReference>